<dbReference type="Proteomes" id="UP000190539">
    <property type="component" value="Unassembled WGS sequence"/>
</dbReference>
<comment type="caution">
    <text evidence="2">The sequence shown here is derived from an EMBL/GenBank/DDBJ whole genome shotgun (WGS) entry which is preliminary data.</text>
</comment>
<evidence type="ECO:0000313" key="2">
    <source>
        <dbReference type="EMBL" id="OON82820.1"/>
    </source>
</evidence>
<accession>A0A1V4AGD1</accession>
<dbReference type="EMBL" id="MVFC01000001">
    <property type="protein sequence ID" value="OON82820.1"/>
    <property type="molecule type" value="Genomic_DNA"/>
</dbReference>
<organism evidence="2 3">
    <name type="scientific">Streptomyces tsukubensis</name>
    <dbReference type="NCBI Taxonomy" id="83656"/>
    <lineage>
        <taxon>Bacteria</taxon>
        <taxon>Bacillati</taxon>
        <taxon>Actinomycetota</taxon>
        <taxon>Actinomycetes</taxon>
        <taxon>Kitasatosporales</taxon>
        <taxon>Streptomycetaceae</taxon>
        <taxon>Streptomyces</taxon>
    </lineage>
</organism>
<feature type="region of interest" description="Disordered" evidence="1">
    <location>
        <begin position="1"/>
        <end position="69"/>
    </location>
</feature>
<reference evidence="2 3" key="1">
    <citation type="submission" date="2017-02" db="EMBL/GenBank/DDBJ databases">
        <title>Draft Genome Sequence of Streptomyces tsukubaensis F601, a Producer of the immunosuppressant tacrolimus FK506.</title>
        <authorList>
            <person name="Zong G."/>
            <person name="Zhong C."/>
            <person name="Fu J."/>
            <person name="Qin R."/>
            <person name="Cao G."/>
        </authorList>
    </citation>
    <scope>NUCLEOTIDE SEQUENCE [LARGE SCALE GENOMIC DNA]</scope>
    <source>
        <strain evidence="2 3">F601</strain>
    </source>
</reference>
<feature type="compositionally biased region" description="Pro residues" evidence="1">
    <location>
        <begin position="1"/>
        <end position="10"/>
    </location>
</feature>
<dbReference type="AlphaFoldDB" id="A0A1V4AGD1"/>
<dbReference type="STRING" id="83656.B1H18_01930"/>
<sequence length="69" mass="7162">MSAPHAPSPPHAQGERTPGYYDYEGGPGRRSEAHGDGPITLHAPRESRREDGGTKDAVVAAEQAPGAEG</sequence>
<proteinExistence type="predicted"/>
<name>A0A1V4AGD1_9ACTN</name>
<feature type="compositionally biased region" description="Basic and acidic residues" evidence="1">
    <location>
        <begin position="43"/>
        <end position="54"/>
    </location>
</feature>
<gene>
    <name evidence="2" type="ORF">B1H18_01930</name>
</gene>
<dbReference type="RefSeq" id="WP_077964114.1">
    <property type="nucleotide sequence ID" value="NZ_CP045178.1"/>
</dbReference>
<protein>
    <submittedName>
        <fullName evidence="2">Uncharacterized protein</fullName>
    </submittedName>
</protein>
<evidence type="ECO:0000313" key="3">
    <source>
        <dbReference type="Proteomes" id="UP000190539"/>
    </source>
</evidence>
<evidence type="ECO:0000256" key="1">
    <source>
        <dbReference type="SAM" id="MobiDB-lite"/>
    </source>
</evidence>
<keyword evidence="3" id="KW-1185">Reference proteome</keyword>